<evidence type="ECO:0000313" key="2">
    <source>
        <dbReference type="EMBL" id="PHH38968.1"/>
    </source>
</evidence>
<feature type="chain" id="PRO_5012089783" evidence="1">
    <location>
        <begin position="24"/>
        <end position="89"/>
    </location>
</feature>
<reference evidence="3" key="1">
    <citation type="submission" date="2017-10" db="EMBL/GenBank/DDBJ databases">
        <title>FDA dAtabase for Regulatory Grade micrObial Sequences (FDA-ARGOS): Supporting development and validation of Infectious Disease Dx tests.</title>
        <authorList>
            <person name="Goldberg B."/>
            <person name="Campos J."/>
            <person name="Tallon L."/>
            <person name="Sadzewicz L."/>
            <person name="Ott S."/>
            <person name="Zhao X."/>
            <person name="Nagaraj S."/>
            <person name="Vavikolanu K."/>
            <person name="Aluvathingal J."/>
            <person name="Nadendla S."/>
            <person name="Geyer C."/>
            <person name="Sichtig H."/>
        </authorList>
    </citation>
    <scope>NUCLEOTIDE SEQUENCE [LARGE SCALE GENOMIC DNA]</scope>
    <source>
        <strain evidence="3">FDAARGOS_376</strain>
    </source>
</reference>
<feature type="signal peptide" evidence="1">
    <location>
        <begin position="1"/>
        <end position="23"/>
    </location>
</feature>
<comment type="caution">
    <text evidence="2">The sequence shown here is derived from an EMBL/GenBank/DDBJ whole genome shotgun (WGS) entry which is preliminary data.</text>
</comment>
<sequence>MKKSMTTLAIAATLALAATATNAAVHPTTITAPQTVKQVTASINTPFATHSKAGEIQTASLARSCSDERYSWWEFSGWEIIACLGSGQW</sequence>
<dbReference type="EMBL" id="PDKZ01000002">
    <property type="protein sequence ID" value="PHH38968.1"/>
    <property type="molecule type" value="Genomic_DNA"/>
</dbReference>
<dbReference type="AlphaFoldDB" id="A0A2C5VJQ9"/>
<organism evidence="2 3">
    <name type="scientific">Pseudomonas putida</name>
    <name type="common">Arthrobacter siderocapsulatus</name>
    <dbReference type="NCBI Taxonomy" id="303"/>
    <lineage>
        <taxon>Bacteria</taxon>
        <taxon>Pseudomonadati</taxon>
        <taxon>Pseudomonadota</taxon>
        <taxon>Gammaproteobacteria</taxon>
        <taxon>Pseudomonadales</taxon>
        <taxon>Pseudomonadaceae</taxon>
        <taxon>Pseudomonas</taxon>
    </lineage>
</organism>
<dbReference type="Proteomes" id="UP000222460">
    <property type="component" value="Unassembled WGS sequence"/>
</dbReference>
<keyword evidence="1" id="KW-0732">Signal</keyword>
<evidence type="ECO:0000256" key="1">
    <source>
        <dbReference type="SAM" id="SignalP"/>
    </source>
</evidence>
<proteinExistence type="predicted"/>
<dbReference type="RefSeq" id="WP_098964028.1">
    <property type="nucleotide sequence ID" value="NZ_PDKZ01000002.1"/>
</dbReference>
<protein>
    <submittedName>
        <fullName evidence="2">Uncharacterized protein</fullName>
    </submittedName>
</protein>
<name>A0A2C5VJQ9_PSEPU</name>
<evidence type="ECO:0000313" key="3">
    <source>
        <dbReference type="Proteomes" id="UP000222460"/>
    </source>
</evidence>
<accession>A0A2C5VJQ9</accession>
<gene>
    <name evidence="2" type="ORF">CRX57_01880</name>
</gene>